<organism evidence="1 2">
    <name type="scientific">Paenibacillus cucumis</name>
    <name type="common">ex Kampfer et al. 2016</name>
    <dbReference type="NCBI Taxonomy" id="1776858"/>
    <lineage>
        <taxon>Bacteria</taxon>
        <taxon>Bacillati</taxon>
        <taxon>Bacillota</taxon>
        <taxon>Bacilli</taxon>
        <taxon>Bacillales</taxon>
        <taxon>Paenibacillaceae</taxon>
        <taxon>Paenibacillus</taxon>
    </lineage>
</organism>
<evidence type="ECO:0000313" key="2">
    <source>
        <dbReference type="Proteomes" id="UP000706031"/>
    </source>
</evidence>
<comment type="caution">
    <text evidence="1">The sequence shown here is derived from an EMBL/GenBank/DDBJ whole genome shotgun (WGS) entry which is preliminary data.</text>
</comment>
<sequence length="202" mass="23343">MKNAKELYFILTSYLDDFALSCSEKELTHLKTDLSKCREKEDQITCNSIQGRVDKIRKSYKNIATFFTSSNNQYMDNLMPELLDVGDIRYCISIEKKYINTLDKLYQTVMSFFSNGSTSEINKAEKMSLVVFKQILNSVLIIIDNIISSSGSTPTKGEVERFINSILDAEKEYPSYHLEDYKKEVLLDKYLNLLNELDNQTT</sequence>
<accession>A0ABS7KQE0</accession>
<dbReference type="RefSeq" id="WP_221790885.1">
    <property type="nucleotide sequence ID" value="NZ_JACLIC010000045.1"/>
</dbReference>
<gene>
    <name evidence="1" type="ORF">H7T88_24535</name>
</gene>
<evidence type="ECO:0000313" key="1">
    <source>
        <dbReference type="EMBL" id="MBY0206392.1"/>
    </source>
</evidence>
<name>A0ABS7KQE0_9BACL</name>
<protein>
    <submittedName>
        <fullName evidence="1">Uncharacterized protein</fullName>
    </submittedName>
</protein>
<dbReference type="Proteomes" id="UP000706031">
    <property type="component" value="Unassembled WGS sequence"/>
</dbReference>
<dbReference type="EMBL" id="JACLIC010000045">
    <property type="protein sequence ID" value="MBY0206392.1"/>
    <property type="molecule type" value="Genomic_DNA"/>
</dbReference>
<reference evidence="1 2" key="1">
    <citation type="submission" date="2020-08" db="EMBL/GenBank/DDBJ databases">
        <title>Fungal Genomes of the International Space Station.</title>
        <authorList>
            <person name="Seuylemezian A."/>
            <person name="Singh N.K."/>
            <person name="Wood J."/>
            <person name="Venkateswaran K."/>
        </authorList>
    </citation>
    <scope>NUCLEOTIDE SEQUENCE [LARGE SCALE GENOMIC DNA]</scope>
    <source>
        <strain evidence="1 2">S/N-304-OC-R4</strain>
    </source>
</reference>
<keyword evidence="2" id="KW-1185">Reference proteome</keyword>
<proteinExistence type="predicted"/>